<evidence type="ECO:0000256" key="1">
    <source>
        <dbReference type="SAM" id="MobiDB-lite"/>
    </source>
</evidence>
<gene>
    <name evidence="2" type="ORF">LLUT_LOCUS28669</name>
</gene>
<evidence type="ECO:0000313" key="3">
    <source>
        <dbReference type="Proteomes" id="UP001497480"/>
    </source>
</evidence>
<sequence>MATVPSPSPPPLTNLDASNSGHSPINKDEGAINNGVFYTDEKKPNLSFGLDHLDSTQYIERFRKYDAEYSRRLMSKYFSGKSLYGGNMYEEEMTIGDEIIKSSRLPCFRSYTDPVVGFEEQCSNGSTPLSDAQTSMSNGKHTVKKNS</sequence>
<dbReference type="PANTHER" id="PTHR36078">
    <property type="entry name" value="BNACNNG21220D PROTEIN"/>
    <property type="match status" value="1"/>
</dbReference>
<feature type="compositionally biased region" description="Pro residues" evidence="1">
    <location>
        <begin position="1"/>
        <end position="12"/>
    </location>
</feature>
<dbReference type="Proteomes" id="UP001497480">
    <property type="component" value="Unassembled WGS sequence"/>
</dbReference>
<dbReference type="EMBL" id="CAXHTB010000020">
    <property type="protein sequence ID" value="CAL0327609.1"/>
    <property type="molecule type" value="Genomic_DNA"/>
</dbReference>
<feature type="region of interest" description="Disordered" evidence="1">
    <location>
        <begin position="1"/>
        <end position="31"/>
    </location>
</feature>
<evidence type="ECO:0000313" key="2">
    <source>
        <dbReference type="EMBL" id="CAL0327609.1"/>
    </source>
</evidence>
<protein>
    <submittedName>
        <fullName evidence="2">Uncharacterized protein</fullName>
    </submittedName>
</protein>
<name>A0AAV1Y2B9_LUPLU</name>
<dbReference type="PANTHER" id="PTHR36078:SF2">
    <property type="entry name" value="OS09G0473966 PROTEIN"/>
    <property type="match status" value="1"/>
</dbReference>
<organism evidence="2 3">
    <name type="scientific">Lupinus luteus</name>
    <name type="common">European yellow lupine</name>
    <dbReference type="NCBI Taxonomy" id="3873"/>
    <lineage>
        <taxon>Eukaryota</taxon>
        <taxon>Viridiplantae</taxon>
        <taxon>Streptophyta</taxon>
        <taxon>Embryophyta</taxon>
        <taxon>Tracheophyta</taxon>
        <taxon>Spermatophyta</taxon>
        <taxon>Magnoliopsida</taxon>
        <taxon>eudicotyledons</taxon>
        <taxon>Gunneridae</taxon>
        <taxon>Pentapetalae</taxon>
        <taxon>rosids</taxon>
        <taxon>fabids</taxon>
        <taxon>Fabales</taxon>
        <taxon>Fabaceae</taxon>
        <taxon>Papilionoideae</taxon>
        <taxon>50 kb inversion clade</taxon>
        <taxon>genistoids sensu lato</taxon>
        <taxon>core genistoids</taxon>
        <taxon>Genisteae</taxon>
        <taxon>Lupinus</taxon>
    </lineage>
</organism>
<keyword evidence="3" id="KW-1185">Reference proteome</keyword>
<proteinExistence type="predicted"/>
<comment type="caution">
    <text evidence="2">The sequence shown here is derived from an EMBL/GenBank/DDBJ whole genome shotgun (WGS) entry which is preliminary data.</text>
</comment>
<feature type="compositionally biased region" description="Polar residues" evidence="1">
    <location>
        <begin position="122"/>
        <end position="140"/>
    </location>
</feature>
<reference evidence="2 3" key="1">
    <citation type="submission" date="2024-03" db="EMBL/GenBank/DDBJ databases">
        <authorList>
            <person name="Martinez-Hernandez J."/>
        </authorList>
    </citation>
    <scope>NUCLEOTIDE SEQUENCE [LARGE SCALE GENOMIC DNA]</scope>
</reference>
<accession>A0AAV1Y2B9</accession>
<dbReference type="AlphaFoldDB" id="A0AAV1Y2B9"/>
<feature type="region of interest" description="Disordered" evidence="1">
    <location>
        <begin position="122"/>
        <end position="147"/>
    </location>
</feature>